<keyword evidence="4 9" id="KW-0479">Metal-binding</keyword>
<evidence type="ECO:0000313" key="10">
    <source>
        <dbReference type="EMBL" id="QDZ90826.3"/>
    </source>
</evidence>
<proteinExistence type="inferred from homology"/>
<dbReference type="GO" id="GO:0051607">
    <property type="term" value="P:defense response to virus"/>
    <property type="evidence" value="ECO:0007669"/>
    <property type="project" value="UniProtKB-UniRule"/>
</dbReference>
<dbReference type="InterPro" id="IPR021127">
    <property type="entry name" value="CRISPR_associated_Cas2"/>
</dbReference>
<protein>
    <recommendedName>
        <fullName evidence="9">CRISPR-associated endoribonuclease Cas2</fullName>
        <ecNumber evidence="9">3.1.-.-</ecNumber>
    </recommendedName>
</protein>
<dbReference type="Proteomes" id="UP000321124">
    <property type="component" value="Chromosome"/>
</dbReference>
<evidence type="ECO:0000256" key="4">
    <source>
        <dbReference type="ARBA" id="ARBA00022723"/>
    </source>
</evidence>
<name>A0A5B8QXY9_9GAMM</name>
<keyword evidence="5 9" id="KW-0255">Endonuclease</keyword>
<sequence>MMKQQNILIAYDIQSDNARSCALYNLRKFAISYQDSVFELQLSAAKLQRLILKLQPYISTNDTLLSVHFSPNACWQLGCGLPSISGQFLVIG</sequence>
<accession>A0A5B8QXY9</accession>
<dbReference type="RefSeq" id="WP_126513098.1">
    <property type="nucleotide sequence ID" value="NZ_CP031775.2"/>
</dbReference>
<keyword evidence="6 9" id="KW-0378">Hydrolase</keyword>
<dbReference type="KEGG" id="sdeo:D0436_10300"/>
<dbReference type="Gene3D" id="3.30.70.240">
    <property type="match status" value="1"/>
</dbReference>
<evidence type="ECO:0000313" key="11">
    <source>
        <dbReference type="Proteomes" id="UP000321124"/>
    </source>
</evidence>
<reference evidence="10 11" key="1">
    <citation type="journal article" date="2019" name="Ecotoxicol. Environ. Saf.">
        <title>Microbial characterization of heavy metal resistant bacterial strains isolated from an electroplating wastewater treatment plant.</title>
        <authorList>
            <person name="Cai X."/>
            <person name="Zheng X."/>
            <person name="Zhang D."/>
            <person name="Iqbal W."/>
            <person name="Liu C."/>
            <person name="Yang B."/>
            <person name="Zhao X."/>
            <person name="Lu X."/>
            <person name="Mao Y."/>
        </authorList>
    </citation>
    <scope>NUCLEOTIDE SEQUENCE [LARGE SCALE GENOMIC DNA]</scope>
    <source>
        <strain evidence="10 11">Ni1-3</strain>
    </source>
</reference>
<comment type="subunit">
    <text evidence="9">Homodimer, forms a heterotetramer with a Cas1 homodimer.</text>
</comment>
<dbReference type="GO" id="GO:0004521">
    <property type="term" value="F:RNA endonuclease activity"/>
    <property type="evidence" value="ECO:0007669"/>
    <property type="project" value="InterPro"/>
</dbReference>
<keyword evidence="7 9" id="KW-0460">Magnesium</keyword>
<dbReference type="HAMAP" id="MF_01471">
    <property type="entry name" value="Cas2"/>
    <property type="match status" value="1"/>
</dbReference>
<feature type="binding site" evidence="9">
    <location>
        <position position="12"/>
    </location>
    <ligand>
        <name>Mg(2+)</name>
        <dbReference type="ChEBI" id="CHEBI:18420"/>
        <note>catalytic</note>
    </ligand>
</feature>
<gene>
    <name evidence="9" type="primary">cas2</name>
    <name evidence="10" type="ORF">D0436_10300</name>
</gene>
<evidence type="ECO:0000256" key="1">
    <source>
        <dbReference type="ARBA" id="ARBA00001946"/>
    </source>
</evidence>
<evidence type="ECO:0000256" key="3">
    <source>
        <dbReference type="ARBA" id="ARBA00022722"/>
    </source>
</evidence>
<dbReference type="Pfam" id="PF09827">
    <property type="entry name" value="CRISPR_Cas2"/>
    <property type="match status" value="1"/>
</dbReference>
<comment type="similarity">
    <text evidence="2 9">Belongs to the CRISPR-associated endoribonuclease Cas2 protein family.</text>
</comment>
<dbReference type="SUPFAM" id="SSF143430">
    <property type="entry name" value="TTP0101/SSO1404-like"/>
    <property type="match status" value="1"/>
</dbReference>
<dbReference type="EC" id="3.1.-.-" evidence="9"/>
<evidence type="ECO:0000256" key="6">
    <source>
        <dbReference type="ARBA" id="ARBA00022801"/>
    </source>
</evidence>
<dbReference type="GO" id="GO:0043571">
    <property type="term" value="P:maintenance of CRISPR repeat elements"/>
    <property type="evidence" value="ECO:0007669"/>
    <property type="project" value="UniProtKB-UniRule"/>
</dbReference>
<dbReference type="GO" id="GO:0046872">
    <property type="term" value="F:metal ion binding"/>
    <property type="evidence" value="ECO:0007669"/>
    <property type="project" value="UniProtKB-UniRule"/>
</dbReference>
<dbReference type="EMBL" id="CP031775">
    <property type="protein sequence ID" value="QDZ90826.3"/>
    <property type="molecule type" value="Genomic_DNA"/>
</dbReference>
<evidence type="ECO:0000256" key="9">
    <source>
        <dbReference type="HAMAP-Rule" id="MF_01471"/>
    </source>
</evidence>
<dbReference type="AlphaFoldDB" id="A0A5B8QXY9"/>
<organism evidence="10 11">
    <name type="scientific">Shewanella decolorationis</name>
    <dbReference type="NCBI Taxonomy" id="256839"/>
    <lineage>
        <taxon>Bacteria</taxon>
        <taxon>Pseudomonadati</taxon>
        <taxon>Pseudomonadota</taxon>
        <taxon>Gammaproteobacteria</taxon>
        <taxon>Alteromonadales</taxon>
        <taxon>Shewanellaceae</taxon>
        <taxon>Shewanella</taxon>
    </lineage>
</organism>
<evidence type="ECO:0000256" key="8">
    <source>
        <dbReference type="ARBA" id="ARBA00023118"/>
    </source>
</evidence>
<comment type="function">
    <text evidence="9">CRISPR (clustered regularly interspaced short palindromic repeat), is an adaptive immune system that provides protection against mobile genetic elements (viruses, transposable elements and conjugative plasmids). CRISPR clusters contain sequences complementary to antecedent mobile elements and target invading nucleic acids. CRISPR clusters are transcribed and processed into CRISPR RNA (crRNA). Functions as a ssRNA-specific endoribonuclease. Involved in the integration of spacer DNA into the CRISPR cassette.</text>
</comment>
<evidence type="ECO:0000256" key="7">
    <source>
        <dbReference type="ARBA" id="ARBA00022842"/>
    </source>
</evidence>
<keyword evidence="3 9" id="KW-0540">Nuclease</keyword>
<dbReference type="GO" id="GO:0016787">
    <property type="term" value="F:hydrolase activity"/>
    <property type="evidence" value="ECO:0007669"/>
    <property type="project" value="UniProtKB-KW"/>
</dbReference>
<comment type="cofactor">
    <cofactor evidence="1 9">
        <name>Mg(2+)</name>
        <dbReference type="ChEBI" id="CHEBI:18420"/>
    </cofactor>
</comment>
<evidence type="ECO:0000256" key="5">
    <source>
        <dbReference type="ARBA" id="ARBA00022759"/>
    </source>
</evidence>
<keyword evidence="8 9" id="KW-0051">Antiviral defense</keyword>
<evidence type="ECO:0000256" key="2">
    <source>
        <dbReference type="ARBA" id="ARBA00009959"/>
    </source>
</evidence>
<dbReference type="InterPro" id="IPR019199">
    <property type="entry name" value="Virulence_VapD/CRISPR_Cas2"/>
</dbReference>